<name>A0A2P5YY32_GOSBA</name>
<organism evidence="2 3">
    <name type="scientific">Gossypium barbadense</name>
    <name type="common">Sea Island cotton</name>
    <name type="synonym">Hibiscus barbadensis</name>
    <dbReference type="NCBI Taxonomy" id="3634"/>
    <lineage>
        <taxon>Eukaryota</taxon>
        <taxon>Viridiplantae</taxon>
        <taxon>Streptophyta</taxon>
        <taxon>Embryophyta</taxon>
        <taxon>Tracheophyta</taxon>
        <taxon>Spermatophyta</taxon>
        <taxon>Magnoliopsida</taxon>
        <taxon>eudicotyledons</taxon>
        <taxon>Gunneridae</taxon>
        <taxon>Pentapetalae</taxon>
        <taxon>rosids</taxon>
        <taxon>malvids</taxon>
        <taxon>Malvales</taxon>
        <taxon>Malvaceae</taxon>
        <taxon>Malvoideae</taxon>
        <taxon>Gossypium</taxon>
    </lineage>
</organism>
<feature type="region of interest" description="Disordered" evidence="1">
    <location>
        <begin position="223"/>
        <end position="242"/>
    </location>
</feature>
<protein>
    <submittedName>
        <fullName evidence="2">Uncharacterized protein</fullName>
    </submittedName>
</protein>
<proteinExistence type="predicted"/>
<sequence length="299" mass="33892">MSSSRGKKAVVPTSKKRKGASSSSGPTVEVRHFFLRLPIGPQEELFQILRAQPLIVGCCIDWATTMMMNYDDPDTNQFFLGGLVRQLNVLEFGTTLGLYTEKFKEKNDLHALNRRIYRYPSRCWDALVPYRATYNPSRSKASALPPSLRYLHAILAHTITGRRESTSVTRWSGIGKGSSPLAPMLLGISSMLSMRMIEKCRRTYPSQYRLTQCTEEEAYEDIPDDVPSQHKDPPSQPPPPFRPVHVAALYANISECLTRFEQQCFQRFDNIDATLQQICQHLYISSSVPPREPSSDEDV</sequence>
<evidence type="ECO:0000313" key="2">
    <source>
        <dbReference type="EMBL" id="PPS20459.1"/>
    </source>
</evidence>
<reference evidence="2 3" key="1">
    <citation type="submission" date="2015-01" db="EMBL/GenBank/DDBJ databases">
        <title>Genome of allotetraploid Gossypium barbadense reveals genomic plasticity and fiber elongation in cotton evolution.</title>
        <authorList>
            <person name="Chen X."/>
            <person name="Liu X."/>
            <person name="Zhao B."/>
            <person name="Zheng H."/>
            <person name="Hu Y."/>
            <person name="Lu G."/>
            <person name="Yang C."/>
            <person name="Chen J."/>
            <person name="Shan C."/>
            <person name="Zhang L."/>
            <person name="Zhou Y."/>
            <person name="Wang L."/>
            <person name="Guo W."/>
            <person name="Bai Y."/>
            <person name="Ruan J."/>
            <person name="Shangguan X."/>
            <person name="Mao Y."/>
            <person name="Jiang J."/>
            <person name="Zhu Y."/>
            <person name="Lei J."/>
            <person name="Kang H."/>
            <person name="Chen S."/>
            <person name="He X."/>
            <person name="Wang R."/>
            <person name="Wang Y."/>
            <person name="Chen J."/>
            <person name="Wang L."/>
            <person name="Yu S."/>
            <person name="Wang B."/>
            <person name="Wei J."/>
            <person name="Song S."/>
            <person name="Lu X."/>
            <person name="Gao Z."/>
            <person name="Gu W."/>
            <person name="Deng X."/>
            <person name="Ma D."/>
            <person name="Wang S."/>
            <person name="Liang W."/>
            <person name="Fang L."/>
            <person name="Cai C."/>
            <person name="Zhu X."/>
            <person name="Zhou B."/>
            <person name="Zhang Y."/>
            <person name="Chen Z."/>
            <person name="Xu S."/>
            <person name="Zhu R."/>
            <person name="Wang S."/>
            <person name="Zhang T."/>
            <person name="Zhao G."/>
        </authorList>
    </citation>
    <scope>NUCLEOTIDE SEQUENCE [LARGE SCALE GENOMIC DNA]</scope>
    <source>
        <strain evidence="3">cv. Xinhai21</strain>
        <tissue evidence="2">Leaf</tissue>
    </source>
</reference>
<gene>
    <name evidence="2" type="ORF">GOBAR_AA00111</name>
</gene>
<evidence type="ECO:0000313" key="3">
    <source>
        <dbReference type="Proteomes" id="UP000239757"/>
    </source>
</evidence>
<dbReference type="OrthoDB" id="1685790at2759"/>
<dbReference type="EMBL" id="KZ662697">
    <property type="protein sequence ID" value="PPS20459.1"/>
    <property type="molecule type" value="Genomic_DNA"/>
</dbReference>
<dbReference type="AlphaFoldDB" id="A0A2P5YY32"/>
<feature type="region of interest" description="Disordered" evidence="1">
    <location>
        <begin position="1"/>
        <end position="25"/>
    </location>
</feature>
<dbReference type="Proteomes" id="UP000239757">
    <property type="component" value="Unassembled WGS sequence"/>
</dbReference>
<evidence type="ECO:0000256" key="1">
    <source>
        <dbReference type="SAM" id="MobiDB-lite"/>
    </source>
</evidence>
<accession>A0A2P5YY32</accession>
<feature type="compositionally biased region" description="Basic residues" evidence="1">
    <location>
        <begin position="1"/>
        <end position="19"/>
    </location>
</feature>